<accession>A0A6A4HVA0</accession>
<dbReference type="InterPro" id="IPR021765">
    <property type="entry name" value="UstYa-like"/>
</dbReference>
<organism evidence="5 6">
    <name type="scientific">Gymnopus androsaceus JB14</name>
    <dbReference type="NCBI Taxonomy" id="1447944"/>
    <lineage>
        <taxon>Eukaryota</taxon>
        <taxon>Fungi</taxon>
        <taxon>Dikarya</taxon>
        <taxon>Basidiomycota</taxon>
        <taxon>Agaricomycotina</taxon>
        <taxon>Agaricomycetes</taxon>
        <taxon>Agaricomycetidae</taxon>
        <taxon>Agaricales</taxon>
        <taxon>Marasmiineae</taxon>
        <taxon>Omphalotaceae</taxon>
        <taxon>Gymnopus</taxon>
    </lineage>
</organism>
<dbReference type="PANTHER" id="PTHR33365">
    <property type="entry name" value="YALI0B05434P"/>
    <property type="match status" value="1"/>
</dbReference>
<dbReference type="GO" id="GO:0043386">
    <property type="term" value="P:mycotoxin biosynthetic process"/>
    <property type="evidence" value="ECO:0007669"/>
    <property type="project" value="InterPro"/>
</dbReference>
<evidence type="ECO:0000313" key="6">
    <source>
        <dbReference type="Proteomes" id="UP000799118"/>
    </source>
</evidence>
<reference evidence="5" key="1">
    <citation type="journal article" date="2019" name="Environ. Microbiol.">
        <title>Fungal ecological strategies reflected in gene transcription - a case study of two litter decomposers.</title>
        <authorList>
            <person name="Barbi F."/>
            <person name="Kohler A."/>
            <person name="Barry K."/>
            <person name="Baskaran P."/>
            <person name="Daum C."/>
            <person name="Fauchery L."/>
            <person name="Ihrmark K."/>
            <person name="Kuo A."/>
            <person name="LaButti K."/>
            <person name="Lipzen A."/>
            <person name="Morin E."/>
            <person name="Grigoriev I.V."/>
            <person name="Henrissat B."/>
            <person name="Lindahl B."/>
            <person name="Martin F."/>
        </authorList>
    </citation>
    <scope>NUCLEOTIDE SEQUENCE</scope>
    <source>
        <strain evidence="5">JB14</strain>
    </source>
</reference>
<keyword evidence="4" id="KW-0472">Membrane</keyword>
<sequence>MTKISNLELVHTLLLAAISIASIICSYSLLDFVKTTIESSSFTWERRPEEQFFTYDGDDFPPDVDYNFGPPVEMIVEESVHYSMVDSDAKMEWAYHHAFSHGSVIRVGPRNRTMYIALFHQSHCISQLSSLLAGEGRSDWAHTHHCMNYLREWILCQADQTLELGDFMQRNYTVNREGGTYMCRNWENVFDYTTRDWLKWYKHGKELENGLPMDFNDF</sequence>
<proteinExistence type="inferred from homology"/>
<evidence type="ECO:0008006" key="7">
    <source>
        <dbReference type="Google" id="ProtNLM"/>
    </source>
</evidence>
<evidence type="ECO:0000256" key="1">
    <source>
        <dbReference type="ARBA" id="ARBA00004685"/>
    </source>
</evidence>
<evidence type="ECO:0000256" key="2">
    <source>
        <dbReference type="ARBA" id="ARBA00023002"/>
    </source>
</evidence>
<dbReference type="OrthoDB" id="3687641at2759"/>
<evidence type="ECO:0000256" key="4">
    <source>
        <dbReference type="SAM" id="Phobius"/>
    </source>
</evidence>
<dbReference type="AlphaFoldDB" id="A0A6A4HVA0"/>
<dbReference type="Pfam" id="PF11807">
    <property type="entry name" value="UstYa"/>
    <property type="match status" value="1"/>
</dbReference>
<keyword evidence="4" id="KW-1133">Transmembrane helix</keyword>
<evidence type="ECO:0000313" key="5">
    <source>
        <dbReference type="EMBL" id="KAE9400824.1"/>
    </source>
</evidence>
<dbReference type="Proteomes" id="UP000799118">
    <property type="component" value="Unassembled WGS sequence"/>
</dbReference>
<keyword evidence="4" id="KW-0812">Transmembrane</keyword>
<dbReference type="GO" id="GO:0016491">
    <property type="term" value="F:oxidoreductase activity"/>
    <property type="evidence" value="ECO:0007669"/>
    <property type="project" value="UniProtKB-KW"/>
</dbReference>
<evidence type="ECO:0000256" key="3">
    <source>
        <dbReference type="ARBA" id="ARBA00035112"/>
    </source>
</evidence>
<feature type="transmembrane region" description="Helical" evidence="4">
    <location>
        <begin position="12"/>
        <end position="30"/>
    </location>
</feature>
<gene>
    <name evidence="5" type="ORF">BT96DRAFT_636940</name>
</gene>
<comment type="pathway">
    <text evidence="1">Mycotoxin biosynthesis.</text>
</comment>
<comment type="similarity">
    <text evidence="3">Belongs to the ustYa family.</text>
</comment>
<dbReference type="PANTHER" id="PTHR33365:SF11">
    <property type="entry name" value="TAT PATHWAY SIGNAL SEQUENCE"/>
    <property type="match status" value="1"/>
</dbReference>
<keyword evidence="2" id="KW-0560">Oxidoreductase</keyword>
<keyword evidence="6" id="KW-1185">Reference proteome</keyword>
<dbReference type="EMBL" id="ML769453">
    <property type="protein sequence ID" value="KAE9400824.1"/>
    <property type="molecule type" value="Genomic_DNA"/>
</dbReference>
<protein>
    <recommendedName>
        <fullName evidence="7">Oxidase ustYa</fullName>
    </recommendedName>
</protein>
<name>A0A6A4HVA0_9AGAR</name>